<accession>A0A1Y6MDT3</accession>
<dbReference type="RefSeq" id="WP_087853208.1">
    <property type="nucleotide sequence ID" value="NZ_FYAJ01000002.1"/>
</dbReference>
<protein>
    <submittedName>
        <fullName evidence="1">Putative antitoxin of the YafO-YafN toxin-antitoxin system</fullName>
    </submittedName>
</protein>
<gene>
    <name evidence="1" type="ORF">PAND9192_01476</name>
</gene>
<dbReference type="AlphaFoldDB" id="A0A1Y6MDT3"/>
<name>A0A1Y6MDT3_9GAMM</name>
<evidence type="ECO:0000313" key="1">
    <source>
        <dbReference type="EMBL" id="SMY34737.1"/>
    </source>
</evidence>
<dbReference type="EMBL" id="FYAJ01000002">
    <property type="protein sequence ID" value="SMY34737.1"/>
    <property type="molecule type" value="Genomic_DNA"/>
</dbReference>
<organism evidence="1 2">
    <name type="scientific">Photobacterium andalusiense</name>
    <dbReference type="NCBI Taxonomy" id="2204296"/>
    <lineage>
        <taxon>Bacteria</taxon>
        <taxon>Pseudomonadati</taxon>
        <taxon>Pseudomonadota</taxon>
        <taxon>Gammaproteobacteria</taxon>
        <taxon>Vibrionales</taxon>
        <taxon>Vibrionaceae</taxon>
        <taxon>Photobacterium</taxon>
    </lineage>
</organism>
<sequence length="104" mass="11799">MTIQKIYSQKVVSITYAESHIKECLDNGTTALLNNNKVTGYIVNAETFESMMNILDGFTSVKKQLSPDLESKIIRVQKALNGIRSKSASDYEKYKHMSDDELFE</sequence>
<proteinExistence type="predicted"/>
<evidence type="ECO:0000313" key="2">
    <source>
        <dbReference type="Proteomes" id="UP000195719"/>
    </source>
</evidence>
<dbReference type="Proteomes" id="UP000195719">
    <property type="component" value="Unassembled WGS sequence"/>
</dbReference>
<reference evidence="2" key="1">
    <citation type="submission" date="2017-06" db="EMBL/GenBank/DDBJ databases">
        <authorList>
            <person name="Rodrigo-Torres L."/>
            <person name="Arahal R.D."/>
            <person name="Lucena T."/>
        </authorList>
    </citation>
    <scope>NUCLEOTIDE SEQUENCE [LARGE SCALE GENOMIC DNA]</scope>
    <source>
        <strain evidence="2">CECT 9192</strain>
    </source>
</reference>
<keyword evidence="2" id="KW-1185">Reference proteome</keyword>